<proteinExistence type="predicted"/>
<gene>
    <name evidence="1" type="ORF">IAA93_07785</name>
</gene>
<dbReference type="PANTHER" id="PTHR43611:SF3">
    <property type="entry name" value="FLAVIN MONONUCLEOTIDE HYDROLASE 1, CHLOROPLATIC"/>
    <property type="match status" value="1"/>
</dbReference>
<dbReference type="Proteomes" id="UP000787625">
    <property type="component" value="Unassembled WGS sequence"/>
</dbReference>
<dbReference type="CDD" id="cd02603">
    <property type="entry name" value="HAD_sEH-N_like"/>
    <property type="match status" value="1"/>
</dbReference>
<dbReference type="PANTHER" id="PTHR43611">
    <property type="entry name" value="ALPHA-D-GLUCOSE 1-PHOSPHATE PHOSPHATASE"/>
    <property type="match status" value="1"/>
</dbReference>
<dbReference type="Pfam" id="PF00702">
    <property type="entry name" value="Hydrolase"/>
    <property type="match status" value="1"/>
</dbReference>
<dbReference type="InterPro" id="IPR023198">
    <property type="entry name" value="PGP-like_dom2"/>
</dbReference>
<name>A0A9D2UJT7_9BACT</name>
<evidence type="ECO:0000313" key="1">
    <source>
        <dbReference type="EMBL" id="HJD53606.1"/>
    </source>
</evidence>
<dbReference type="InterPro" id="IPR036412">
    <property type="entry name" value="HAD-like_sf"/>
</dbReference>
<comment type="caution">
    <text evidence="1">The sequence shown here is derived from an EMBL/GenBank/DDBJ whole genome shotgun (WGS) entry which is preliminary data.</text>
</comment>
<protein>
    <submittedName>
        <fullName evidence="1">HAD family phosphatase</fullName>
    </submittedName>
</protein>
<dbReference type="NCBIfam" id="TIGR01509">
    <property type="entry name" value="HAD-SF-IA-v3"/>
    <property type="match status" value="1"/>
</dbReference>
<dbReference type="InterPro" id="IPR023214">
    <property type="entry name" value="HAD_sf"/>
</dbReference>
<dbReference type="AlphaFoldDB" id="A0A9D2UJT7"/>
<dbReference type="SUPFAM" id="SSF56784">
    <property type="entry name" value="HAD-like"/>
    <property type="match status" value="1"/>
</dbReference>
<organism evidence="1 2">
    <name type="scientific">Candidatus Avibacteroides avistercoris</name>
    <dbReference type="NCBI Taxonomy" id="2840690"/>
    <lineage>
        <taxon>Bacteria</taxon>
        <taxon>Pseudomonadati</taxon>
        <taxon>Bacteroidota</taxon>
        <taxon>Bacteroidia</taxon>
        <taxon>Bacteroidales</taxon>
        <taxon>Bacteroidaceae</taxon>
        <taxon>Bacteroidaceae incertae sedis</taxon>
        <taxon>Candidatus Avibacteroides</taxon>
    </lineage>
</organism>
<reference evidence="1" key="1">
    <citation type="journal article" date="2021" name="PeerJ">
        <title>Extensive microbial diversity within the chicken gut microbiome revealed by metagenomics and culture.</title>
        <authorList>
            <person name="Gilroy R."/>
            <person name="Ravi A."/>
            <person name="Getino M."/>
            <person name="Pursley I."/>
            <person name="Horton D.L."/>
            <person name="Alikhan N.F."/>
            <person name="Baker D."/>
            <person name="Gharbi K."/>
            <person name="Hall N."/>
            <person name="Watson M."/>
            <person name="Adriaenssens E.M."/>
            <person name="Foster-Nyarko E."/>
            <person name="Jarju S."/>
            <person name="Secka A."/>
            <person name="Antonio M."/>
            <person name="Oren A."/>
            <person name="Chaudhuri R.R."/>
            <person name="La Ragione R."/>
            <person name="Hildebrand F."/>
            <person name="Pallen M.J."/>
        </authorList>
    </citation>
    <scope>NUCLEOTIDE SEQUENCE</scope>
    <source>
        <strain evidence="1">MalCec1-1739</strain>
    </source>
</reference>
<dbReference type="InterPro" id="IPR006439">
    <property type="entry name" value="HAD-SF_hydro_IA"/>
</dbReference>
<sequence>MIRNLVFDFGGVVVDIYWEDAVKEFARLGLPNASQVIDRYKQNGLFLELEEGKINAETFIARFSQMVGRTLTHDEVEAAWLSFFKTVPDARLKMLEELHRKYRMYLLSNTNPFVMGWARSSRFTPSGKSLDYYFDKLFLSYQLGVTKPSPQIFRQMMADVQLSPEETLFIDDGKANTDTARSLGFATLTVNSGDEWTETIASVLR</sequence>
<reference evidence="1" key="2">
    <citation type="submission" date="2021-04" db="EMBL/GenBank/DDBJ databases">
        <authorList>
            <person name="Gilroy R."/>
        </authorList>
    </citation>
    <scope>NUCLEOTIDE SEQUENCE</scope>
    <source>
        <strain evidence="1">MalCec1-1739</strain>
    </source>
</reference>
<dbReference type="SFLD" id="SFLDS00003">
    <property type="entry name" value="Haloacid_Dehalogenase"/>
    <property type="match status" value="1"/>
</dbReference>
<dbReference type="Gene3D" id="3.40.50.1000">
    <property type="entry name" value="HAD superfamily/HAD-like"/>
    <property type="match status" value="1"/>
</dbReference>
<dbReference type="PRINTS" id="PR00413">
    <property type="entry name" value="HADHALOGNASE"/>
</dbReference>
<accession>A0A9D2UJT7</accession>
<evidence type="ECO:0000313" key="2">
    <source>
        <dbReference type="Proteomes" id="UP000787625"/>
    </source>
</evidence>
<dbReference type="SFLD" id="SFLDG01129">
    <property type="entry name" value="C1.5:_HAD__Beta-PGM__Phosphata"/>
    <property type="match status" value="1"/>
</dbReference>
<dbReference type="EMBL" id="DWUP01000184">
    <property type="protein sequence ID" value="HJD53606.1"/>
    <property type="molecule type" value="Genomic_DNA"/>
</dbReference>
<dbReference type="Gene3D" id="1.10.150.240">
    <property type="entry name" value="Putative phosphatase, domain 2"/>
    <property type="match status" value="1"/>
</dbReference>